<dbReference type="EMBL" id="RXOE01000001">
    <property type="protein sequence ID" value="RTQ37336.1"/>
    <property type="molecule type" value="Genomic_DNA"/>
</dbReference>
<dbReference type="OrthoDB" id="5360912at2"/>
<feature type="signal peptide" evidence="2">
    <location>
        <begin position="1"/>
        <end position="21"/>
    </location>
</feature>
<sequence length="229" mass="23524">MSALALPCAAGIVGVSPAAAAAASAPAPTPTIRAMSGAQPRRQLSGKATALLVIDFQNEYFTGRMPIADGPRAAAHTRRLLAWADEHAIPVFQIQHVAPAGAAVFAGDGDTVRFHADMQPRPSDKVVQKGTVSVFAGTDIAQQLRSAGVRTLVIAGLMTHACVAGAARDGAAQGFEVVVSSDATATRAIRRENGDTVPHGTLHHAALAEIEDTFGDVLTTAQILALPLA</sequence>
<dbReference type="InterPro" id="IPR000868">
    <property type="entry name" value="Isochorismatase-like_dom"/>
</dbReference>
<dbReference type="Pfam" id="PF00857">
    <property type="entry name" value="Isochorismatase"/>
    <property type="match status" value="1"/>
</dbReference>
<dbReference type="AlphaFoldDB" id="A0A431TTI4"/>
<keyword evidence="1" id="KW-0378">Hydrolase</keyword>
<protein>
    <submittedName>
        <fullName evidence="4">Isochorismatase family protein</fullName>
    </submittedName>
</protein>
<keyword evidence="5" id="KW-1185">Reference proteome</keyword>
<feature type="domain" description="Isochorismatase-like" evidence="3">
    <location>
        <begin position="49"/>
        <end position="222"/>
    </location>
</feature>
<comment type="caution">
    <text evidence="4">The sequence shown here is derived from an EMBL/GenBank/DDBJ whole genome shotgun (WGS) entry which is preliminary data.</text>
</comment>
<name>A0A431TTI4_9BURK</name>
<keyword evidence="2" id="KW-0732">Signal</keyword>
<dbReference type="RefSeq" id="WP_126469081.1">
    <property type="nucleotide sequence ID" value="NZ_RXOE01000001.1"/>
</dbReference>
<evidence type="ECO:0000259" key="3">
    <source>
        <dbReference type="Pfam" id="PF00857"/>
    </source>
</evidence>
<proteinExistence type="predicted"/>
<dbReference type="SUPFAM" id="SSF52499">
    <property type="entry name" value="Isochorismatase-like hydrolases"/>
    <property type="match status" value="1"/>
</dbReference>
<evidence type="ECO:0000256" key="2">
    <source>
        <dbReference type="SAM" id="SignalP"/>
    </source>
</evidence>
<evidence type="ECO:0000313" key="5">
    <source>
        <dbReference type="Proteomes" id="UP000267418"/>
    </source>
</evidence>
<dbReference type="Proteomes" id="UP000267418">
    <property type="component" value="Unassembled WGS sequence"/>
</dbReference>
<organism evidence="4 5">
    <name type="scientific">Variovorax gossypii</name>
    <dbReference type="NCBI Taxonomy" id="1679495"/>
    <lineage>
        <taxon>Bacteria</taxon>
        <taxon>Pseudomonadati</taxon>
        <taxon>Pseudomonadota</taxon>
        <taxon>Betaproteobacteria</taxon>
        <taxon>Burkholderiales</taxon>
        <taxon>Comamonadaceae</taxon>
        <taxon>Variovorax</taxon>
    </lineage>
</organism>
<dbReference type="PANTHER" id="PTHR43540">
    <property type="entry name" value="PEROXYUREIDOACRYLATE/UREIDOACRYLATE AMIDOHYDROLASE-RELATED"/>
    <property type="match status" value="1"/>
</dbReference>
<dbReference type="InterPro" id="IPR036380">
    <property type="entry name" value="Isochorismatase-like_sf"/>
</dbReference>
<accession>A0A431TTI4</accession>
<dbReference type="Gene3D" id="3.40.50.850">
    <property type="entry name" value="Isochorismatase-like"/>
    <property type="match status" value="1"/>
</dbReference>
<feature type="chain" id="PRO_5019282546" evidence="2">
    <location>
        <begin position="22"/>
        <end position="229"/>
    </location>
</feature>
<evidence type="ECO:0000313" key="4">
    <source>
        <dbReference type="EMBL" id="RTQ37336.1"/>
    </source>
</evidence>
<reference evidence="4 5" key="1">
    <citation type="submission" date="2018-12" db="EMBL/GenBank/DDBJ databases">
        <title>The genome of Variovorax gossypii DSM 100435.</title>
        <authorList>
            <person name="Gao J."/>
            <person name="Sun J."/>
        </authorList>
    </citation>
    <scope>NUCLEOTIDE SEQUENCE [LARGE SCALE GENOMIC DNA]</scope>
    <source>
        <strain evidence="4 5">DSM 100435</strain>
    </source>
</reference>
<dbReference type="InterPro" id="IPR050272">
    <property type="entry name" value="Isochorismatase-like_hydrls"/>
</dbReference>
<gene>
    <name evidence="4" type="ORF">EJP69_06295</name>
</gene>
<evidence type="ECO:0000256" key="1">
    <source>
        <dbReference type="ARBA" id="ARBA00022801"/>
    </source>
</evidence>
<dbReference type="GO" id="GO:0016787">
    <property type="term" value="F:hydrolase activity"/>
    <property type="evidence" value="ECO:0007669"/>
    <property type="project" value="UniProtKB-KW"/>
</dbReference>